<dbReference type="Proteomes" id="UP000460718">
    <property type="component" value="Unassembled WGS sequence"/>
</dbReference>
<comment type="caution">
    <text evidence="4">The sequence shown here is derived from an EMBL/GenBank/DDBJ whole genome shotgun (WGS) entry which is preliminary data.</text>
</comment>
<name>A0A6A3HGY1_9STRA</name>
<dbReference type="AlphaFoldDB" id="A0A6A3HGY1"/>
<feature type="region of interest" description="Disordered" evidence="2">
    <location>
        <begin position="84"/>
        <end position="111"/>
    </location>
</feature>
<dbReference type="InterPro" id="IPR001878">
    <property type="entry name" value="Znf_CCHC"/>
</dbReference>
<feature type="domain" description="CCHC-type" evidence="3">
    <location>
        <begin position="280"/>
        <end position="295"/>
    </location>
</feature>
<dbReference type="GO" id="GO:0008270">
    <property type="term" value="F:zinc ion binding"/>
    <property type="evidence" value="ECO:0007669"/>
    <property type="project" value="UniProtKB-KW"/>
</dbReference>
<evidence type="ECO:0000313" key="5">
    <source>
        <dbReference type="Proteomes" id="UP000460718"/>
    </source>
</evidence>
<keyword evidence="1" id="KW-0863">Zinc-finger</keyword>
<evidence type="ECO:0000259" key="3">
    <source>
        <dbReference type="PROSITE" id="PS50158"/>
    </source>
</evidence>
<proteinExistence type="predicted"/>
<keyword evidence="1" id="KW-0479">Metal-binding</keyword>
<dbReference type="GO" id="GO:0003676">
    <property type="term" value="F:nucleic acid binding"/>
    <property type="evidence" value="ECO:0007669"/>
    <property type="project" value="InterPro"/>
</dbReference>
<dbReference type="InterPro" id="IPR036875">
    <property type="entry name" value="Znf_CCHC_sf"/>
</dbReference>
<gene>
    <name evidence="4" type="ORF">PF011_g27307</name>
</gene>
<sequence length="298" mass="32605">MEDSGSRLPARQDFPHLSDAHWATLEKMVSLLGEAAFAGFPNLPAEQQRARVERFDKYESSLIAHVSAAAQEAARATMRAEAQSASQASATNTASFAARPTTTKPVKKSVPTFDGKDSDSLVFWVREIEIALSAGQIYDARAQVAFALSNLGGCARAWTMARETATWGFLRCKHGKRSLQDFAMELHNLEAAMAGAPLSEDVKVTVFMDGVRTGPVRTELFRRQPKTFNEAVHIAMLEDHCVRSAQGHTPHAEASEGPTPMEICLAESARSQKTQRVSGRCFGCNLPGHFRWNCPTNP</sequence>
<protein>
    <recommendedName>
        <fullName evidence="3">CCHC-type domain-containing protein</fullName>
    </recommendedName>
</protein>
<dbReference type="EMBL" id="QXFW01003920">
    <property type="protein sequence ID" value="KAE8968105.1"/>
    <property type="molecule type" value="Genomic_DNA"/>
</dbReference>
<evidence type="ECO:0000256" key="1">
    <source>
        <dbReference type="PROSITE-ProRule" id="PRU00047"/>
    </source>
</evidence>
<keyword evidence="1" id="KW-0862">Zinc</keyword>
<dbReference type="PROSITE" id="PS50158">
    <property type="entry name" value="ZF_CCHC"/>
    <property type="match status" value="1"/>
</dbReference>
<reference evidence="4 5" key="1">
    <citation type="submission" date="2018-09" db="EMBL/GenBank/DDBJ databases">
        <title>Genomic investigation of the strawberry pathogen Phytophthora fragariae indicates pathogenicity is determined by transcriptional variation in three key races.</title>
        <authorList>
            <person name="Adams T.M."/>
            <person name="Armitage A.D."/>
            <person name="Sobczyk M.K."/>
            <person name="Bates H.J."/>
            <person name="Dunwell J.M."/>
            <person name="Nellist C.F."/>
            <person name="Harrison R.J."/>
        </authorList>
    </citation>
    <scope>NUCLEOTIDE SEQUENCE [LARGE SCALE GENOMIC DNA]</scope>
    <source>
        <strain evidence="4 5">SCRP245</strain>
    </source>
</reference>
<dbReference type="SUPFAM" id="SSF57756">
    <property type="entry name" value="Retrovirus zinc finger-like domains"/>
    <property type="match status" value="1"/>
</dbReference>
<evidence type="ECO:0000313" key="4">
    <source>
        <dbReference type="EMBL" id="KAE8968105.1"/>
    </source>
</evidence>
<evidence type="ECO:0000256" key="2">
    <source>
        <dbReference type="SAM" id="MobiDB-lite"/>
    </source>
</evidence>
<organism evidence="4 5">
    <name type="scientific">Phytophthora fragariae</name>
    <dbReference type="NCBI Taxonomy" id="53985"/>
    <lineage>
        <taxon>Eukaryota</taxon>
        <taxon>Sar</taxon>
        <taxon>Stramenopiles</taxon>
        <taxon>Oomycota</taxon>
        <taxon>Peronosporomycetes</taxon>
        <taxon>Peronosporales</taxon>
        <taxon>Peronosporaceae</taxon>
        <taxon>Phytophthora</taxon>
    </lineage>
</organism>
<accession>A0A6A3HGY1</accession>